<accession>A0A9W9IRY8</accession>
<evidence type="ECO:0000256" key="3">
    <source>
        <dbReference type="ARBA" id="ARBA00022490"/>
    </source>
</evidence>
<evidence type="ECO:0000259" key="15">
    <source>
        <dbReference type="PROSITE" id="PS50102"/>
    </source>
</evidence>
<evidence type="ECO:0000256" key="8">
    <source>
        <dbReference type="ARBA" id="ARBA00022840"/>
    </source>
</evidence>
<dbReference type="FunFam" id="3.30.70.330:FF:000183">
    <property type="entry name" value="R3H domain containing protein"/>
    <property type="match status" value="1"/>
</dbReference>
<dbReference type="PROSITE" id="PS51061">
    <property type="entry name" value="R3H"/>
    <property type="match status" value="1"/>
</dbReference>
<dbReference type="Gene3D" id="3.30.1370.50">
    <property type="entry name" value="R3H-like domain"/>
    <property type="match status" value="1"/>
</dbReference>
<dbReference type="AlphaFoldDB" id="A0A9W9IRY8"/>
<dbReference type="Pfam" id="PF01424">
    <property type="entry name" value="R3H"/>
    <property type="match status" value="1"/>
</dbReference>
<dbReference type="InterPro" id="IPR024642">
    <property type="entry name" value="SUZ-C"/>
</dbReference>
<dbReference type="Gene3D" id="3.30.70.330">
    <property type="match status" value="1"/>
</dbReference>
<dbReference type="Proteomes" id="UP001146351">
    <property type="component" value="Unassembled WGS sequence"/>
</dbReference>
<organism evidence="17 18">
    <name type="scientific">Penicillium capsulatum</name>
    <dbReference type="NCBI Taxonomy" id="69766"/>
    <lineage>
        <taxon>Eukaryota</taxon>
        <taxon>Fungi</taxon>
        <taxon>Dikarya</taxon>
        <taxon>Ascomycota</taxon>
        <taxon>Pezizomycotina</taxon>
        <taxon>Eurotiomycetes</taxon>
        <taxon>Eurotiomycetidae</taxon>
        <taxon>Eurotiales</taxon>
        <taxon>Aspergillaceae</taxon>
        <taxon>Penicillium</taxon>
    </lineage>
</organism>
<dbReference type="PROSITE" id="PS50102">
    <property type="entry name" value="RRM"/>
    <property type="match status" value="1"/>
</dbReference>
<feature type="domain" description="R3H" evidence="16">
    <location>
        <begin position="294"/>
        <end position="358"/>
    </location>
</feature>
<dbReference type="EMBL" id="JAPQKO010000001">
    <property type="protein sequence ID" value="KAJ5182421.1"/>
    <property type="molecule type" value="Genomic_DNA"/>
</dbReference>
<evidence type="ECO:0000259" key="16">
    <source>
        <dbReference type="PROSITE" id="PS51061"/>
    </source>
</evidence>
<evidence type="ECO:0000256" key="10">
    <source>
        <dbReference type="ARBA" id="ARBA00023242"/>
    </source>
</evidence>
<feature type="compositionally biased region" description="Polar residues" evidence="14">
    <location>
        <begin position="257"/>
        <end position="283"/>
    </location>
</feature>
<evidence type="ECO:0000256" key="12">
    <source>
        <dbReference type="ARBA" id="ARBA00062407"/>
    </source>
</evidence>
<keyword evidence="10" id="KW-0539">Nucleus</keyword>
<feature type="compositionally biased region" description="Basic and acidic residues" evidence="14">
    <location>
        <begin position="234"/>
        <end position="251"/>
    </location>
</feature>
<dbReference type="InterPro" id="IPR036867">
    <property type="entry name" value="R3H_dom_sf"/>
</dbReference>
<feature type="region of interest" description="Disordered" evidence="14">
    <location>
        <begin position="468"/>
        <end position="492"/>
    </location>
</feature>
<keyword evidence="8" id="KW-0067">ATP-binding</keyword>
<dbReference type="SMART" id="SM00393">
    <property type="entry name" value="R3H"/>
    <property type="match status" value="1"/>
</dbReference>
<feature type="region of interest" description="Disordered" evidence="14">
    <location>
        <begin position="538"/>
        <end position="604"/>
    </location>
</feature>
<feature type="region of interest" description="Disordered" evidence="14">
    <location>
        <begin position="1"/>
        <end position="32"/>
    </location>
</feature>
<keyword evidence="4" id="KW-0597">Phosphoprotein</keyword>
<evidence type="ECO:0000313" key="18">
    <source>
        <dbReference type="Proteomes" id="UP001146351"/>
    </source>
</evidence>
<dbReference type="Pfam" id="PF00076">
    <property type="entry name" value="RRM_1"/>
    <property type="match status" value="1"/>
</dbReference>
<dbReference type="Pfam" id="PF12901">
    <property type="entry name" value="SUZ-C"/>
    <property type="match status" value="1"/>
</dbReference>
<dbReference type="GO" id="GO:0005524">
    <property type="term" value="F:ATP binding"/>
    <property type="evidence" value="ECO:0007669"/>
    <property type="project" value="UniProtKB-KW"/>
</dbReference>
<keyword evidence="18" id="KW-1185">Reference proteome</keyword>
<dbReference type="SMART" id="SM00360">
    <property type="entry name" value="RRM"/>
    <property type="match status" value="1"/>
</dbReference>
<evidence type="ECO:0000313" key="17">
    <source>
        <dbReference type="EMBL" id="KAJ5182421.1"/>
    </source>
</evidence>
<evidence type="ECO:0000256" key="13">
    <source>
        <dbReference type="PROSITE-ProRule" id="PRU00176"/>
    </source>
</evidence>
<reference evidence="17" key="1">
    <citation type="submission" date="2022-11" db="EMBL/GenBank/DDBJ databases">
        <authorList>
            <person name="Petersen C."/>
        </authorList>
    </citation>
    <scope>NUCLEOTIDE SEQUENCE</scope>
    <source>
        <strain evidence="17">IBT 21917</strain>
    </source>
</reference>
<proteinExistence type="predicted"/>
<protein>
    <recommendedName>
        <fullName evidence="19">R3H domain protein</fullName>
    </recommendedName>
</protein>
<comment type="subunit">
    <text evidence="12">Interacts with csx1.</text>
</comment>
<comment type="subcellular location">
    <subcellularLocation>
        <location evidence="2">Cytoplasm</location>
    </subcellularLocation>
    <subcellularLocation>
        <location evidence="1">Nucleus</location>
    </subcellularLocation>
</comment>
<gene>
    <name evidence="17" type="ORF">N7492_000037</name>
</gene>
<dbReference type="InterPro" id="IPR035979">
    <property type="entry name" value="RBD_domain_sf"/>
</dbReference>
<evidence type="ECO:0000256" key="2">
    <source>
        <dbReference type="ARBA" id="ARBA00004496"/>
    </source>
</evidence>
<dbReference type="FunFam" id="3.30.1370.50:FF:000002">
    <property type="entry name" value="Immunoglobulin mu DNA-binding protein 2"/>
    <property type="match status" value="1"/>
</dbReference>
<evidence type="ECO:0000256" key="4">
    <source>
        <dbReference type="ARBA" id="ARBA00022553"/>
    </source>
</evidence>
<comment type="function">
    <text evidence="11">Regulates global gene expression after oxidative stress. Interacts and stabilizes mRNAs and may regulate their transition between different cytoplasmic components after oxidative stress.</text>
</comment>
<dbReference type="SUPFAM" id="SSF54928">
    <property type="entry name" value="RNA-binding domain, RBD"/>
    <property type="match status" value="1"/>
</dbReference>
<dbReference type="GO" id="GO:0004386">
    <property type="term" value="F:helicase activity"/>
    <property type="evidence" value="ECO:0007669"/>
    <property type="project" value="UniProtKB-KW"/>
</dbReference>
<dbReference type="InterPro" id="IPR001374">
    <property type="entry name" value="R3H_dom"/>
</dbReference>
<dbReference type="GO" id="GO:0071014">
    <property type="term" value="C:post-mRNA release spliceosomal complex"/>
    <property type="evidence" value="ECO:0007669"/>
    <property type="project" value="UniProtKB-ARBA"/>
</dbReference>
<feature type="domain" description="RRM" evidence="15">
    <location>
        <begin position="148"/>
        <end position="226"/>
    </location>
</feature>
<dbReference type="InterPro" id="IPR012677">
    <property type="entry name" value="Nucleotide-bd_a/b_plait_sf"/>
</dbReference>
<keyword evidence="5" id="KW-0547">Nucleotide-binding</keyword>
<evidence type="ECO:0000256" key="9">
    <source>
        <dbReference type="ARBA" id="ARBA00022884"/>
    </source>
</evidence>
<dbReference type="GO" id="GO:0003677">
    <property type="term" value="F:DNA binding"/>
    <property type="evidence" value="ECO:0007669"/>
    <property type="project" value="UniProtKB-ARBA"/>
</dbReference>
<dbReference type="GO" id="GO:0016787">
    <property type="term" value="F:hydrolase activity"/>
    <property type="evidence" value="ECO:0007669"/>
    <property type="project" value="UniProtKB-KW"/>
</dbReference>
<evidence type="ECO:0000256" key="1">
    <source>
        <dbReference type="ARBA" id="ARBA00004123"/>
    </source>
</evidence>
<dbReference type="GO" id="GO:0003723">
    <property type="term" value="F:RNA binding"/>
    <property type="evidence" value="ECO:0007669"/>
    <property type="project" value="UniProtKB-UniRule"/>
</dbReference>
<sequence length="604" mass="65583">MYHDPAARSPGSQRHQQPLHRQPSRQFDAYGPMPVNLYEDQMARYESARLERLNPSLQNNSYAYDLSGSQTWNPNGFANAQSLGGIRSASASLKPSARGRTGLPTTWLDQQPGMPSAFSNLGPGPIQSSAMRPEASASSEGDDELIPTAIVIKNIPFAVKKEQLVQLMTELNLPLPYAFNYHFDNGVFRGLAFANFTSAEETATVIEVLNHFELQGRKLRVEYKKMLPLQERERIEREKRERRGQLEEQHRPMPSGQLHTQSSMSSLTSHIPATSPSPVSQRGQKLESDVDLNDQQTLSYYSQLLLFKEDTGRDSVIFPPNLTPSQRRTVHTLAHNMGLGHASRGNGEQRQVQVFKVAAGSNVSPPLQSIPPAGQSGDGGRRALNRAATIDFSEARNEGGPGAFNTLRGQSSNFLGVLDSPSNFANTQNLRAAKSFADLRSYTPSPVPSSASFPAALQSNGTRLQYENAPTATSNTPTATSNTPTLTPAPSGSSLGMQRDDNLLVNSLGGLSLGTGIGGPNSSPRRLRGMFSWEQDSQPSAAGAIGSNRGMGVGFDNAQQERMPIRQPRGPTPEKGPGFRRQNGHQARGSDELRTSSGVEIIVE</sequence>
<dbReference type="GO" id="GO:0005737">
    <property type="term" value="C:cytoplasm"/>
    <property type="evidence" value="ECO:0007669"/>
    <property type="project" value="UniProtKB-SubCell"/>
</dbReference>
<keyword evidence="7" id="KW-0347">Helicase</keyword>
<dbReference type="InterPro" id="IPR034186">
    <property type="entry name" value="PIN4-like_RRM"/>
</dbReference>
<dbReference type="OrthoDB" id="434258at2759"/>
<evidence type="ECO:0000256" key="7">
    <source>
        <dbReference type="ARBA" id="ARBA00022806"/>
    </source>
</evidence>
<dbReference type="CDD" id="cd02639">
    <property type="entry name" value="R3H_RRM"/>
    <property type="match status" value="1"/>
</dbReference>
<dbReference type="SUPFAM" id="SSF82708">
    <property type="entry name" value="R3H domain"/>
    <property type="match status" value="1"/>
</dbReference>
<feature type="region of interest" description="Disordered" evidence="14">
    <location>
        <begin position="121"/>
        <end position="141"/>
    </location>
</feature>
<dbReference type="InterPro" id="IPR000504">
    <property type="entry name" value="RRM_dom"/>
</dbReference>
<evidence type="ECO:0008006" key="19">
    <source>
        <dbReference type="Google" id="ProtNLM"/>
    </source>
</evidence>
<comment type="caution">
    <text evidence="17">The sequence shown here is derived from an EMBL/GenBank/DDBJ whole genome shotgun (WGS) entry which is preliminary data.</text>
</comment>
<evidence type="ECO:0000256" key="11">
    <source>
        <dbReference type="ARBA" id="ARBA00055199"/>
    </source>
</evidence>
<keyword evidence="6" id="KW-0378">Hydrolase</keyword>
<dbReference type="InterPro" id="IPR034069">
    <property type="entry name" value="R3H_Cip2"/>
</dbReference>
<feature type="region of interest" description="Disordered" evidence="14">
    <location>
        <begin position="234"/>
        <end position="290"/>
    </location>
</feature>
<feature type="compositionally biased region" description="Low complexity" evidence="14">
    <location>
        <begin position="468"/>
        <end position="491"/>
    </location>
</feature>
<keyword evidence="3" id="KW-0963">Cytoplasm</keyword>
<name>A0A9W9IRY8_9EURO</name>
<evidence type="ECO:0000256" key="5">
    <source>
        <dbReference type="ARBA" id="ARBA00022741"/>
    </source>
</evidence>
<keyword evidence="9 13" id="KW-0694">RNA-binding</keyword>
<evidence type="ECO:0000256" key="14">
    <source>
        <dbReference type="SAM" id="MobiDB-lite"/>
    </source>
</evidence>
<evidence type="ECO:0000256" key="6">
    <source>
        <dbReference type="ARBA" id="ARBA00022801"/>
    </source>
</evidence>
<dbReference type="CDD" id="cd12253">
    <property type="entry name" value="RRM_PIN4_like"/>
    <property type="match status" value="1"/>
</dbReference>
<reference evidence="17" key="2">
    <citation type="journal article" date="2023" name="IMA Fungus">
        <title>Comparative genomic study of the Penicillium genus elucidates a diverse pangenome and 15 lateral gene transfer events.</title>
        <authorList>
            <person name="Petersen C."/>
            <person name="Sorensen T."/>
            <person name="Nielsen M.R."/>
            <person name="Sondergaard T.E."/>
            <person name="Sorensen J.L."/>
            <person name="Fitzpatrick D.A."/>
            <person name="Frisvad J.C."/>
            <person name="Nielsen K.L."/>
        </authorList>
    </citation>
    <scope>NUCLEOTIDE SEQUENCE</scope>
    <source>
        <strain evidence="17">IBT 21917</strain>
    </source>
</reference>